<comment type="caution">
    <text evidence="3">The sequence shown here is derived from an EMBL/GenBank/DDBJ whole genome shotgun (WGS) entry which is preliminary data.</text>
</comment>
<reference evidence="3 4" key="1">
    <citation type="submission" date="2020-08" db="EMBL/GenBank/DDBJ databases">
        <title>A Genomic Blueprint of the Chicken Gut Microbiome.</title>
        <authorList>
            <person name="Gilroy R."/>
            <person name="Ravi A."/>
            <person name="Getino M."/>
            <person name="Pursley I."/>
            <person name="Horton D.L."/>
            <person name="Alikhan N.-F."/>
            <person name="Baker D."/>
            <person name="Gharbi K."/>
            <person name="Hall N."/>
            <person name="Watson M."/>
            <person name="Adriaenssens E.M."/>
            <person name="Foster-Nyarko E."/>
            <person name="Jarju S."/>
            <person name="Secka A."/>
            <person name="Antonio M."/>
            <person name="Oren A."/>
            <person name="Chaudhuri R."/>
            <person name="La Ragione R.M."/>
            <person name="Hildebrand F."/>
            <person name="Pallen M.J."/>
        </authorList>
    </citation>
    <scope>NUCLEOTIDE SEQUENCE [LARGE SCALE GENOMIC DNA]</scope>
    <source>
        <strain evidence="3 4">Sa2CUA2</strain>
    </source>
</reference>
<feature type="compositionally biased region" description="Basic and acidic residues" evidence="1">
    <location>
        <begin position="154"/>
        <end position="167"/>
    </location>
</feature>
<evidence type="ECO:0000313" key="4">
    <source>
        <dbReference type="Proteomes" id="UP000611945"/>
    </source>
</evidence>
<evidence type="ECO:0000313" key="3">
    <source>
        <dbReference type="EMBL" id="MBD7976865.1"/>
    </source>
</evidence>
<keyword evidence="4" id="KW-1185">Reference proteome</keyword>
<dbReference type="PANTHER" id="PTHR37533">
    <property type="entry name" value="FLAGELLAR HOOK-LENGTH CONTROL PROTEIN"/>
    <property type="match status" value="1"/>
</dbReference>
<dbReference type="CDD" id="cd17470">
    <property type="entry name" value="T3SS_Flik_C"/>
    <property type="match status" value="1"/>
</dbReference>
<organism evidence="3 4">
    <name type="scientific">Serpens gallinarum</name>
    <dbReference type="NCBI Taxonomy" id="2763075"/>
    <lineage>
        <taxon>Bacteria</taxon>
        <taxon>Pseudomonadati</taxon>
        <taxon>Pseudomonadota</taxon>
        <taxon>Gammaproteobacteria</taxon>
        <taxon>Pseudomonadales</taxon>
        <taxon>Pseudomonadaceae</taxon>
        <taxon>Pseudomonas</taxon>
    </lineage>
</organism>
<dbReference type="Proteomes" id="UP000611945">
    <property type="component" value="Unassembled WGS sequence"/>
</dbReference>
<sequence>MAGGKAAEGETSAVLSGQASQLPAAVSALPERTLKLQGSDAQRGEQMLHALRDSVDMQIQQKAQRATIRLDPPELGKLEIVVSQEVGRITIQINAGQADTLRLLQQTSDRLRQELLTQHFVQVNVQVGADSQSGQQSRQEPLRYAENAVRDNVLEPSGDDTRQRDTSDVLVTV</sequence>
<dbReference type="PANTHER" id="PTHR37533:SF2">
    <property type="entry name" value="FLAGELLAR HOOK-LENGTH CONTROL PROTEIN"/>
    <property type="match status" value="1"/>
</dbReference>
<dbReference type="Gene3D" id="3.30.750.140">
    <property type="match status" value="1"/>
</dbReference>
<keyword evidence="3" id="KW-0969">Cilium</keyword>
<evidence type="ECO:0000259" key="2">
    <source>
        <dbReference type="Pfam" id="PF02120"/>
    </source>
</evidence>
<gene>
    <name evidence="3" type="ORF">H9642_06640</name>
</gene>
<name>A0ABR8TM68_9PSED</name>
<dbReference type="InterPro" id="IPR052563">
    <property type="entry name" value="FliK"/>
</dbReference>
<dbReference type="EMBL" id="JACSQG010000002">
    <property type="protein sequence ID" value="MBD7976865.1"/>
    <property type="molecule type" value="Genomic_DNA"/>
</dbReference>
<protein>
    <submittedName>
        <fullName evidence="3">Flagellar hook-length control protein FliK</fullName>
    </submittedName>
</protein>
<evidence type="ECO:0000256" key="1">
    <source>
        <dbReference type="SAM" id="MobiDB-lite"/>
    </source>
</evidence>
<dbReference type="Pfam" id="PF02120">
    <property type="entry name" value="Flg_hook"/>
    <property type="match status" value="1"/>
</dbReference>
<feature type="domain" description="Flagellar hook-length control protein-like C-terminal" evidence="2">
    <location>
        <begin position="54"/>
        <end position="136"/>
    </location>
</feature>
<feature type="region of interest" description="Disordered" evidence="1">
    <location>
        <begin position="154"/>
        <end position="173"/>
    </location>
</feature>
<keyword evidence="3" id="KW-0966">Cell projection</keyword>
<dbReference type="InterPro" id="IPR038610">
    <property type="entry name" value="FliK-like_C_sf"/>
</dbReference>
<keyword evidence="3" id="KW-0282">Flagellum</keyword>
<proteinExistence type="predicted"/>
<accession>A0ABR8TM68</accession>
<dbReference type="InterPro" id="IPR021136">
    <property type="entry name" value="Flagellar_hook_control-like_C"/>
</dbReference>